<keyword evidence="1" id="KW-1133">Transmembrane helix</keyword>
<dbReference type="Proteomes" id="UP000326994">
    <property type="component" value="Unassembled WGS sequence"/>
</dbReference>
<dbReference type="OrthoDB" id="1407586at2"/>
<reference evidence="2 3" key="1">
    <citation type="submission" date="2019-08" db="EMBL/GenBank/DDBJ databases">
        <title>Ulvibacter marinistellae sp. nov., isolated from a starfish, Patiria pectinifera.</title>
        <authorList>
            <person name="Kawano K."/>
            <person name="Ushijima N."/>
            <person name="Kihara M."/>
            <person name="Itoh H."/>
        </authorList>
    </citation>
    <scope>NUCLEOTIDE SEQUENCE [LARGE SCALE GENOMIC DNA]</scope>
    <source>
        <strain evidence="2 3">KK4</strain>
    </source>
</reference>
<keyword evidence="1" id="KW-0472">Membrane</keyword>
<dbReference type="RefSeq" id="WP_151894366.1">
    <property type="nucleotide sequence ID" value="NZ_BKCF01000003.1"/>
</dbReference>
<feature type="transmembrane region" description="Helical" evidence="1">
    <location>
        <begin position="150"/>
        <end position="174"/>
    </location>
</feature>
<dbReference type="SUPFAM" id="SSF51556">
    <property type="entry name" value="Metallo-dependent hydrolases"/>
    <property type="match status" value="1"/>
</dbReference>
<keyword evidence="1" id="KW-0812">Transmembrane</keyword>
<comment type="caution">
    <text evidence="2">The sequence shown here is derived from an EMBL/GenBank/DDBJ whole genome shotgun (WGS) entry which is preliminary data.</text>
</comment>
<dbReference type="AlphaFoldDB" id="A0A5J4FWQ4"/>
<feature type="transmembrane region" description="Helical" evidence="1">
    <location>
        <begin position="186"/>
        <end position="207"/>
    </location>
</feature>
<feature type="transmembrane region" description="Helical" evidence="1">
    <location>
        <begin position="110"/>
        <end position="130"/>
    </location>
</feature>
<evidence type="ECO:0000313" key="3">
    <source>
        <dbReference type="Proteomes" id="UP000326994"/>
    </source>
</evidence>
<dbReference type="InterPro" id="IPR032466">
    <property type="entry name" value="Metal_Hydrolase"/>
</dbReference>
<accession>A0A5J4FWQ4</accession>
<evidence type="ECO:0000313" key="2">
    <source>
        <dbReference type="EMBL" id="GEQ86443.1"/>
    </source>
</evidence>
<gene>
    <name evidence="2" type="ORF">ULMS_19510</name>
</gene>
<protein>
    <recommendedName>
        <fullName evidence="4">Amidohydrolase-related domain-containing protein</fullName>
    </recommendedName>
</protein>
<evidence type="ECO:0008006" key="4">
    <source>
        <dbReference type="Google" id="ProtNLM"/>
    </source>
</evidence>
<dbReference type="EMBL" id="BKCF01000003">
    <property type="protein sequence ID" value="GEQ86443.1"/>
    <property type="molecule type" value="Genomic_DNA"/>
</dbReference>
<keyword evidence="3" id="KW-1185">Reference proteome</keyword>
<evidence type="ECO:0000256" key="1">
    <source>
        <dbReference type="SAM" id="Phobius"/>
    </source>
</evidence>
<sequence>MPKKPIINAHTHTFTSKFVPPFLAKTIVPWPLYFLIHTRWIVGLAQRYYRWKHGQTFPKYDKNKTKEEQEIEKQKAWDKIYASRRKMRSKTISKFNFKANRIIYIPWRIIIFWVSLVAFFYVAEFLGWIFGIDEGINDIFTKVKIWLTSYYLYFEFPVVWKVVWTLAVLIFINWSRRTIWFLIKKLFPFFQSILSPNGLALLERYLLMGRFSFYGTQKKVAERALDQLPPNSQMVILPMDMEFMGAGKSKMTNEILATKNNNIPKNPTEDDWKDSDYHDTFKYQMRELWDFVKTKRNGKNPNAYHPFLFLDPRRIEKEGNSFFSYTIVDGKMKLNDCYLKTYMEDRNFSGFKIYPALGYYVFDESLLPIWLYASQNNIPIMTHCVIGTIYFRGKKIKEWNYHPVFKQYYRDKRQPENQPEPMVLPQVKPVDLQYNFTHPMNYLCLLEETFLRELIGNAKDNNLKTLFGYTDKETPLTQTLKNIKICLAHYGGEEEWIKYLETDRDVYARSLIKNPNDGIDFMQNATNEFSWSKINSLWHDTDWYSLISSILMNYDNMYADLSYIISKPSIYPLLVETLRKSDNYEAQLVHYNAEQSNNKKASHFKGRNRLRSHILYGTDFYVVRNHNSDKDLYTETRAALDDESFDLIARENTFNYLSRD</sequence>
<feature type="transmembrane region" description="Helical" evidence="1">
    <location>
        <begin position="30"/>
        <end position="49"/>
    </location>
</feature>
<name>A0A5J4FWQ4_9FLAO</name>
<organism evidence="2 3">
    <name type="scientific">Patiriisocius marinistellae</name>
    <dbReference type="NCBI Taxonomy" id="2494560"/>
    <lineage>
        <taxon>Bacteria</taxon>
        <taxon>Pseudomonadati</taxon>
        <taxon>Bacteroidota</taxon>
        <taxon>Flavobacteriia</taxon>
        <taxon>Flavobacteriales</taxon>
        <taxon>Flavobacteriaceae</taxon>
        <taxon>Patiriisocius</taxon>
    </lineage>
</organism>
<dbReference type="Gene3D" id="3.20.20.140">
    <property type="entry name" value="Metal-dependent hydrolases"/>
    <property type="match status" value="1"/>
</dbReference>
<proteinExistence type="predicted"/>